<dbReference type="Gramene" id="CML219CT">
    <property type="protein sequence ID" value="CML219CT"/>
    <property type="gene ID" value="CML219C"/>
</dbReference>
<keyword evidence="2 4" id="KW-0195">Cyclin</keyword>
<dbReference type="InterPro" id="IPR036915">
    <property type="entry name" value="Cyclin-like_sf"/>
</dbReference>
<keyword evidence="1" id="KW-0132">Cell division</keyword>
<protein>
    <submittedName>
        <fullName evidence="6">Similar to cyclin E2</fullName>
    </submittedName>
</protein>
<dbReference type="InterPro" id="IPR013763">
    <property type="entry name" value="Cyclin-like_dom"/>
</dbReference>
<dbReference type="GO" id="GO:0051301">
    <property type="term" value="P:cell division"/>
    <property type="evidence" value="ECO:0007669"/>
    <property type="project" value="UniProtKB-KW"/>
</dbReference>
<dbReference type="RefSeq" id="XP_005536848.1">
    <property type="nucleotide sequence ID" value="XM_005536791.1"/>
</dbReference>
<dbReference type="STRING" id="280699.M1VDI2"/>
<dbReference type="AlphaFoldDB" id="M1VDI2"/>
<dbReference type="InterPro" id="IPR006671">
    <property type="entry name" value="Cyclin_N"/>
</dbReference>
<evidence type="ECO:0000256" key="4">
    <source>
        <dbReference type="RuleBase" id="RU000383"/>
    </source>
</evidence>
<dbReference type="SUPFAM" id="SSF47954">
    <property type="entry name" value="Cyclin-like"/>
    <property type="match status" value="1"/>
</dbReference>
<dbReference type="OrthoDB" id="285802at2759"/>
<proteinExistence type="inferred from homology"/>
<dbReference type="SMART" id="SM00385">
    <property type="entry name" value="CYCLIN"/>
    <property type="match status" value="1"/>
</dbReference>
<keyword evidence="3" id="KW-0131">Cell cycle</keyword>
<dbReference type="Pfam" id="PF00134">
    <property type="entry name" value="Cyclin_N"/>
    <property type="match status" value="1"/>
</dbReference>
<dbReference type="PANTHER" id="PTHR10177">
    <property type="entry name" value="CYCLINS"/>
    <property type="match status" value="1"/>
</dbReference>
<evidence type="ECO:0000256" key="2">
    <source>
        <dbReference type="ARBA" id="ARBA00023127"/>
    </source>
</evidence>
<dbReference type="GeneID" id="16994670"/>
<evidence type="ECO:0000256" key="1">
    <source>
        <dbReference type="ARBA" id="ARBA00022618"/>
    </source>
</evidence>
<dbReference type="GO" id="GO:0019887">
    <property type="term" value="F:protein kinase regulator activity"/>
    <property type="evidence" value="ECO:0007669"/>
    <property type="project" value="UniProtKB-ARBA"/>
</dbReference>
<gene>
    <name evidence="6" type="ORF">CYME_CML219C</name>
</gene>
<reference evidence="6 7" key="2">
    <citation type="journal article" date="2007" name="BMC Biol.">
        <title>A 100%-complete sequence reveals unusually simple genomic features in the hot-spring red alga Cyanidioschyzon merolae.</title>
        <authorList>
            <person name="Nozaki H."/>
            <person name="Takano H."/>
            <person name="Misumi O."/>
            <person name="Terasawa K."/>
            <person name="Matsuzaki M."/>
            <person name="Maruyama S."/>
            <person name="Nishida K."/>
            <person name="Yagisawa F."/>
            <person name="Yoshida Y."/>
            <person name="Fujiwara T."/>
            <person name="Takio S."/>
            <person name="Tamura K."/>
            <person name="Chung S.J."/>
            <person name="Nakamura S."/>
            <person name="Kuroiwa H."/>
            <person name="Tanaka K."/>
            <person name="Sato N."/>
            <person name="Kuroiwa T."/>
        </authorList>
    </citation>
    <scope>NUCLEOTIDE SEQUENCE [LARGE SCALE GENOMIC DNA]</scope>
    <source>
        <strain evidence="6 7">10D</strain>
    </source>
</reference>
<dbReference type="FunFam" id="1.10.472.10:FF:000010">
    <property type="entry name" value="G1/S-specific cyclin Cln1"/>
    <property type="match status" value="1"/>
</dbReference>
<dbReference type="EMBL" id="AP006494">
    <property type="protein sequence ID" value="BAM80812.1"/>
    <property type="molecule type" value="Genomic_DNA"/>
</dbReference>
<dbReference type="HOGENOM" id="CLU_695145_0_0_1"/>
<evidence type="ECO:0000313" key="6">
    <source>
        <dbReference type="EMBL" id="BAM80812.1"/>
    </source>
</evidence>
<reference evidence="6 7" key="1">
    <citation type="journal article" date="2004" name="Nature">
        <title>Genome sequence of the ultrasmall unicellular red alga Cyanidioschyzon merolae 10D.</title>
        <authorList>
            <person name="Matsuzaki M."/>
            <person name="Misumi O."/>
            <person name="Shin-i T."/>
            <person name="Maruyama S."/>
            <person name="Takahara M."/>
            <person name="Miyagishima S."/>
            <person name="Mori T."/>
            <person name="Nishida K."/>
            <person name="Yagisawa F."/>
            <person name="Nishida K."/>
            <person name="Yoshida Y."/>
            <person name="Nishimura Y."/>
            <person name="Nakao S."/>
            <person name="Kobayashi T."/>
            <person name="Momoyama Y."/>
            <person name="Higashiyama T."/>
            <person name="Minoda A."/>
            <person name="Sano M."/>
            <person name="Nomoto H."/>
            <person name="Oishi K."/>
            <person name="Hayashi H."/>
            <person name="Ohta F."/>
            <person name="Nishizaka S."/>
            <person name="Haga S."/>
            <person name="Miura S."/>
            <person name="Morishita T."/>
            <person name="Kabeya Y."/>
            <person name="Terasawa K."/>
            <person name="Suzuki Y."/>
            <person name="Ishii Y."/>
            <person name="Asakawa S."/>
            <person name="Takano H."/>
            <person name="Ohta N."/>
            <person name="Kuroiwa H."/>
            <person name="Tanaka K."/>
            <person name="Shimizu N."/>
            <person name="Sugano S."/>
            <person name="Sato N."/>
            <person name="Nozaki H."/>
            <person name="Ogasawara N."/>
            <person name="Kohara Y."/>
            <person name="Kuroiwa T."/>
        </authorList>
    </citation>
    <scope>NUCLEOTIDE SEQUENCE [LARGE SCALE GENOMIC DNA]</scope>
    <source>
        <strain evidence="6 7">10D</strain>
    </source>
</reference>
<dbReference type="InterPro" id="IPR004367">
    <property type="entry name" value="Cyclin_C-dom"/>
</dbReference>
<keyword evidence="7" id="KW-1185">Reference proteome</keyword>
<evidence type="ECO:0000313" key="7">
    <source>
        <dbReference type="Proteomes" id="UP000007014"/>
    </source>
</evidence>
<dbReference type="Pfam" id="PF02984">
    <property type="entry name" value="Cyclin_C"/>
    <property type="match status" value="1"/>
</dbReference>
<dbReference type="Proteomes" id="UP000007014">
    <property type="component" value="Chromosome 12"/>
</dbReference>
<organism evidence="6 7">
    <name type="scientific">Cyanidioschyzon merolae (strain NIES-3377 / 10D)</name>
    <name type="common">Unicellular red alga</name>
    <dbReference type="NCBI Taxonomy" id="280699"/>
    <lineage>
        <taxon>Eukaryota</taxon>
        <taxon>Rhodophyta</taxon>
        <taxon>Bangiophyceae</taxon>
        <taxon>Cyanidiales</taxon>
        <taxon>Cyanidiaceae</taxon>
        <taxon>Cyanidioschyzon</taxon>
    </lineage>
</organism>
<dbReference type="eggNOG" id="KOG0655">
    <property type="taxonomic scope" value="Eukaryota"/>
</dbReference>
<sequence>MLVETKGSEWDDAGLVFFERERRVRFLYANVAERFCFPQQYAFYRGQVVEWMLDAGEVLRLERSTVHSAVSCFDEYFARNKGVSCNVWQLLASACILVAAKCEETESDPAVLHKLHALNAGFYSKSAIVRMEQELLRILEWDVVRVSAIPFIYYFMEIDMTSTMDTPMHDGWVCLSGKQGSEPARSKGVSTQADRRQGRSPLAYALLAESLRFADIALRASSIALSYRPSVVAAASILCASHQLPGSIEAGLRLGQFLSDAASDVQACLAGIEDLCQHQVSRRPILSSVKSSQSPRSVMELAAYLERTAASQENISGDAHEDSYLLSSESLFFDRTFYPSGAPKKRPRLCMPPPVVPFRGGGDGDHETSGLGLSSSSSALVPEEVDVMCSEELDDAL</sequence>
<accession>M1VDI2</accession>
<dbReference type="KEGG" id="cme:CYME_CML219C"/>
<dbReference type="GO" id="GO:0051726">
    <property type="term" value="P:regulation of cell cycle"/>
    <property type="evidence" value="ECO:0007669"/>
    <property type="project" value="UniProtKB-ARBA"/>
</dbReference>
<evidence type="ECO:0000259" key="5">
    <source>
        <dbReference type="SMART" id="SM00385"/>
    </source>
</evidence>
<evidence type="ECO:0000256" key="3">
    <source>
        <dbReference type="ARBA" id="ARBA00023306"/>
    </source>
</evidence>
<dbReference type="InterPro" id="IPR039361">
    <property type="entry name" value="Cyclin"/>
</dbReference>
<feature type="domain" description="Cyclin-like" evidence="5">
    <location>
        <begin position="50"/>
        <end position="137"/>
    </location>
</feature>
<dbReference type="Gene3D" id="1.10.472.10">
    <property type="entry name" value="Cyclin-like"/>
    <property type="match status" value="1"/>
</dbReference>
<comment type="similarity">
    <text evidence="4">Belongs to the cyclin family.</text>
</comment>
<name>M1VDI2_CYAM1</name>